<dbReference type="PROSITE" id="PS51257">
    <property type="entry name" value="PROKAR_LIPOPROTEIN"/>
    <property type="match status" value="1"/>
</dbReference>
<gene>
    <name evidence="3" type="ORF">FOE74_00460</name>
</gene>
<dbReference type="AlphaFoldDB" id="A0A5M8QPP3"/>
<dbReference type="Pfam" id="PF03724">
    <property type="entry name" value="META"/>
    <property type="match status" value="1"/>
</dbReference>
<organism evidence="3 4">
    <name type="scientific">Rufibacter glacialis</name>
    <dbReference type="NCBI Taxonomy" id="1259555"/>
    <lineage>
        <taxon>Bacteria</taxon>
        <taxon>Pseudomonadati</taxon>
        <taxon>Bacteroidota</taxon>
        <taxon>Cytophagia</taxon>
        <taxon>Cytophagales</taxon>
        <taxon>Hymenobacteraceae</taxon>
        <taxon>Rufibacter</taxon>
    </lineage>
</organism>
<dbReference type="PANTHER" id="PTHR35535">
    <property type="entry name" value="HEAT SHOCK PROTEIN HSLJ"/>
    <property type="match status" value="1"/>
</dbReference>
<protein>
    <submittedName>
        <fullName evidence="3">META domain-containing protein</fullName>
    </submittedName>
</protein>
<sequence>MKMNSKLAAIAVSLLLLSSCAPNATPTTSTTTASVQTNDTKLLNGSWRLISLNGKAVSSADVSRTPQLTFQVAEQRVNGFTGCNRVFGGATATATHLTFQHLGSTRMACAEENLEQPFLAALSDTTLAYQVTSTQLTLLKENQPVLVFTRTKAE</sequence>
<dbReference type="PANTHER" id="PTHR35535:SF1">
    <property type="entry name" value="HEAT SHOCK PROTEIN HSLJ"/>
    <property type="match status" value="1"/>
</dbReference>
<feature type="domain" description="DUF306" evidence="2">
    <location>
        <begin position="41"/>
        <end position="148"/>
    </location>
</feature>
<evidence type="ECO:0000313" key="4">
    <source>
        <dbReference type="Proteomes" id="UP000323866"/>
    </source>
</evidence>
<evidence type="ECO:0000256" key="1">
    <source>
        <dbReference type="SAM" id="SignalP"/>
    </source>
</evidence>
<dbReference type="Proteomes" id="UP000323866">
    <property type="component" value="Unassembled WGS sequence"/>
</dbReference>
<proteinExistence type="predicted"/>
<feature type="signal peptide" evidence="1">
    <location>
        <begin position="1"/>
        <end position="24"/>
    </location>
</feature>
<evidence type="ECO:0000259" key="2">
    <source>
        <dbReference type="Pfam" id="PF03724"/>
    </source>
</evidence>
<reference evidence="3 4" key="1">
    <citation type="submission" date="2019-07" db="EMBL/GenBank/DDBJ databases">
        <authorList>
            <person name="Qu J.-H."/>
        </authorList>
    </citation>
    <scope>NUCLEOTIDE SEQUENCE [LARGE SCALE GENOMIC DNA]</scope>
    <source>
        <strain evidence="3 4">MDT1-10-3</strain>
    </source>
</reference>
<dbReference type="EMBL" id="VKKZ01000001">
    <property type="protein sequence ID" value="KAA6438145.1"/>
    <property type="molecule type" value="Genomic_DNA"/>
</dbReference>
<dbReference type="OrthoDB" id="5348860at2"/>
<evidence type="ECO:0000313" key="3">
    <source>
        <dbReference type="EMBL" id="KAA6438145.1"/>
    </source>
</evidence>
<dbReference type="InterPro" id="IPR038670">
    <property type="entry name" value="HslJ-like_sf"/>
</dbReference>
<dbReference type="Gene3D" id="2.40.128.270">
    <property type="match status" value="1"/>
</dbReference>
<dbReference type="InterPro" id="IPR053147">
    <property type="entry name" value="Hsp_HslJ-like"/>
</dbReference>
<name>A0A5M8QPP3_9BACT</name>
<accession>A0A5M8QPP3</accession>
<reference evidence="3 4" key="2">
    <citation type="submission" date="2019-09" db="EMBL/GenBank/DDBJ databases">
        <title>A bacterium isolated from glacier soil.</title>
        <authorList>
            <person name="Liu Q."/>
        </authorList>
    </citation>
    <scope>NUCLEOTIDE SEQUENCE [LARGE SCALE GENOMIC DNA]</scope>
    <source>
        <strain evidence="3 4">MDT1-10-3</strain>
    </source>
</reference>
<dbReference type="InterPro" id="IPR005184">
    <property type="entry name" value="DUF306_Meta_HslJ"/>
</dbReference>
<feature type="chain" id="PRO_5024345397" evidence="1">
    <location>
        <begin position="25"/>
        <end position="154"/>
    </location>
</feature>
<keyword evidence="1" id="KW-0732">Signal</keyword>
<comment type="caution">
    <text evidence="3">The sequence shown here is derived from an EMBL/GenBank/DDBJ whole genome shotgun (WGS) entry which is preliminary data.</text>
</comment>